<feature type="compositionally biased region" description="Low complexity" evidence="4">
    <location>
        <begin position="23"/>
        <end position="37"/>
    </location>
</feature>
<name>A0A8J2WV56_ZYGB2</name>
<feature type="region of interest" description="Disordered" evidence="4">
    <location>
        <begin position="1"/>
        <end position="38"/>
    </location>
</feature>
<comment type="subcellular location">
    <subcellularLocation>
        <location evidence="1">Nucleus</location>
    </subcellularLocation>
</comment>
<sequence length="274" mass="29980">MATYQPYNQYSTVGGGGFENSDSRPNSGESSGNNNRSHTLTPVTIKQILESQQQVQDGPFVMHNQELHRVCFVGVVRNITDNTSNINVTVEDGTGQVDIKKWSEDANDMAMSQEGKGSKDSSQVAQQYHVGGYVKVFGALQEFGGKRYVQYAVIKNIASFNDVLAHHLEAIKCYAIANGKLAGSSVEKNEGEDGGRSLFVKDAETNDSGNPLQKILAYCRKQCEGKDANSFAVPIPLISQALNVDENTARDCCTTLTEQGFIYPTFDDNHFFAL</sequence>
<organism evidence="6 7">
    <name type="scientific">Zygosaccharomyces bailii (strain CLIB 213 / ATCC 58445 / CBS 680 / BCRC 21525 / NBRC 1098 / NCYC 1416 / NRRL Y-2227)</name>
    <dbReference type="NCBI Taxonomy" id="1333698"/>
    <lineage>
        <taxon>Eukaryota</taxon>
        <taxon>Fungi</taxon>
        <taxon>Dikarya</taxon>
        <taxon>Ascomycota</taxon>
        <taxon>Saccharomycotina</taxon>
        <taxon>Saccharomycetes</taxon>
        <taxon>Saccharomycetales</taxon>
        <taxon>Saccharomycetaceae</taxon>
        <taxon>Zygosaccharomyces</taxon>
    </lineage>
</organism>
<protein>
    <submittedName>
        <fullName evidence="6">BN860_12662g1_1</fullName>
    </submittedName>
</protein>
<dbReference type="GO" id="GO:0006260">
    <property type="term" value="P:DNA replication"/>
    <property type="evidence" value="ECO:0007669"/>
    <property type="project" value="InterPro"/>
</dbReference>
<reference evidence="7" key="1">
    <citation type="journal article" date="2013" name="Genome Announc.">
        <title>Genome sequence of the food spoilage yeast Zygosaccharomyces bailii CLIB 213(T).</title>
        <authorList>
            <person name="Galeote V."/>
            <person name="Bigey F."/>
            <person name="Devillers H."/>
            <person name="Neuveglise C."/>
            <person name="Dequin S."/>
        </authorList>
    </citation>
    <scope>NUCLEOTIDE SEQUENCE [LARGE SCALE GENOMIC DNA]</scope>
    <source>
        <strain evidence="7">CLIB 213 / ATCC 58445 / CBS 680 / CCRC 21525 / NBRC 1098 / NCYC 1416 / NRRL Y-2227</strain>
    </source>
</reference>
<proteinExistence type="predicted"/>
<feature type="compositionally biased region" description="Polar residues" evidence="4">
    <location>
        <begin position="1"/>
        <end position="12"/>
    </location>
</feature>
<evidence type="ECO:0000313" key="6">
    <source>
        <dbReference type="EMBL" id="CDF87709.1"/>
    </source>
</evidence>
<dbReference type="Proteomes" id="UP000019375">
    <property type="component" value="Unassembled WGS sequence"/>
</dbReference>
<evidence type="ECO:0000256" key="2">
    <source>
        <dbReference type="ARBA" id="ARBA00023125"/>
    </source>
</evidence>
<keyword evidence="3" id="KW-0539">Nucleus</keyword>
<dbReference type="OrthoDB" id="25571at2759"/>
<dbReference type="Gene3D" id="2.40.50.140">
    <property type="entry name" value="Nucleic acid-binding proteins"/>
    <property type="match status" value="1"/>
</dbReference>
<dbReference type="GO" id="GO:0000724">
    <property type="term" value="P:double-strand break repair via homologous recombination"/>
    <property type="evidence" value="ECO:0007669"/>
    <property type="project" value="TreeGrafter"/>
</dbReference>
<dbReference type="PANTHER" id="PTHR13989:SF16">
    <property type="entry name" value="REPLICATION PROTEIN A2"/>
    <property type="match status" value="1"/>
</dbReference>
<dbReference type="SUPFAM" id="SSF46785">
    <property type="entry name" value="Winged helix' DNA-binding domain"/>
    <property type="match status" value="1"/>
</dbReference>
<keyword evidence="7" id="KW-1185">Reference proteome</keyword>
<dbReference type="InterPro" id="IPR036390">
    <property type="entry name" value="WH_DNA-bd_sf"/>
</dbReference>
<gene>
    <name evidence="6" type="ORF">BN860_12662g</name>
</gene>
<dbReference type="Gene3D" id="1.10.10.10">
    <property type="entry name" value="Winged helix-like DNA-binding domain superfamily/Winged helix DNA-binding domain"/>
    <property type="match status" value="1"/>
</dbReference>
<dbReference type="InterPro" id="IPR040260">
    <property type="entry name" value="RFA2-like"/>
</dbReference>
<dbReference type="GO" id="GO:0005662">
    <property type="term" value="C:DNA replication factor A complex"/>
    <property type="evidence" value="ECO:0007669"/>
    <property type="project" value="TreeGrafter"/>
</dbReference>
<dbReference type="GO" id="GO:0035861">
    <property type="term" value="C:site of double-strand break"/>
    <property type="evidence" value="ECO:0007669"/>
    <property type="project" value="TreeGrafter"/>
</dbReference>
<feature type="domain" description="OB" evidence="5">
    <location>
        <begin position="70"/>
        <end position="146"/>
    </location>
</feature>
<dbReference type="InterPro" id="IPR012340">
    <property type="entry name" value="NA-bd_OB-fold"/>
</dbReference>
<dbReference type="InterPro" id="IPR004365">
    <property type="entry name" value="NA-bd_OB_tRNA"/>
</dbReference>
<accession>A0A8J2WV56</accession>
<keyword evidence="2" id="KW-0238">DNA-binding</keyword>
<evidence type="ECO:0000259" key="5">
    <source>
        <dbReference type="Pfam" id="PF01336"/>
    </source>
</evidence>
<dbReference type="InterPro" id="IPR036388">
    <property type="entry name" value="WH-like_DNA-bd_sf"/>
</dbReference>
<evidence type="ECO:0000256" key="1">
    <source>
        <dbReference type="ARBA" id="ARBA00004123"/>
    </source>
</evidence>
<evidence type="ECO:0000256" key="4">
    <source>
        <dbReference type="SAM" id="MobiDB-lite"/>
    </source>
</evidence>
<evidence type="ECO:0000256" key="3">
    <source>
        <dbReference type="ARBA" id="ARBA00023242"/>
    </source>
</evidence>
<dbReference type="InterPro" id="IPR014646">
    <property type="entry name" value="Rfa2/RPA32"/>
</dbReference>
<evidence type="ECO:0000313" key="7">
    <source>
        <dbReference type="Proteomes" id="UP000019375"/>
    </source>
</evidence>
<dbReference type="GO" id="GO:0006289">
    <property type="term" value="P:nucleotide-excision repair"/>
    <property type="evidence" value="ECO:0007669"/>
    <property type="project" value="TreeGrafter"/>
</dbReference>
<dbReference type="CDD" id="cd04478">
    <property type="entry name" value="RPA2_DBD_D"/>
    <property type="match status" value="1"/>
</dbReference>
<dbReference type="Pfam" id="PF01336">
    <property type="entry name" value="tRNA_anti-codon"/>
    <property type="match status" value="1"/>
</dbReference>
<dbReference type="PIRSF" id="PIRSF036949">
    <property type="entry name" value="RPA32"/>
    <property type="match status" value="1"/>
</dbReference>
<dbReference type="SUPFAM" id="SSF50249">
    <property type="entry name" value="Nucleic acid-binding proteins"/>
    <property type="match status" value="1"/>
</dbReference>
<dbReference type="EMBL" id="HG316454">
    <property type="protein sequence ID" value="CDF87709.1"/>
    <property type="molecule type" value="Genomic_DNA"/>
</dbReference>
<dbReference type="GO" id="GO:0003697">
    <property type="term" value="F:single-stranded DNA binding"/>
    <property type="evidence" value="ECO:0007669"/>
    <property type="project" value="TreeGrafter"/>
</dbReference>
<dbReference type="PANTHER" id="PTHR13989">
    <property type="entry name" value="REPLICATION PROTEIN A-RELATED"/>
    <property type="match status" value="1"/>
</dbReference>
<dbReference type="GO" id="GO:0000781">
    <property type="term" value="C:chromosome, telomeric region"/>
    <property type="evidence" value="ECO:0007669"/>
    <property type="project" value="TreeGrafter"/>
</dbReference>
<dbReference type="AlphaFoldDB" id="A0A8J2WV56"/>